<dbReference type="AlphaFoldDB" id="A0AAD4XU18"/>
<protein>
    <recommendedName>
        <fullName evidence="3">Wall-associated receptor kinase galacturonan-binding domain-containing protein</fullName>
    </recommendedName>
</protein>
<dbReference type="EMBL" id="JAJJMB010004025">
    <property type="protein sequence ID" value="KAI3944625.1"/>
    <property type="molecule type" value="Genomic_DNA"/>
</dbReference>
<keyword evidence="2" id="KW-1185">Reference proteome</keyword>
<comment type="caution">
    <text evidence="1">The sequence shown here is derived from an EMBL/GenBank/DDBJ whole genome shotgun (WGS) entry which is preliminary data.</text>
</comment>
<evidence type="ECO:0000313" key="2">
    <source>
        <dbReference type="Proteomes" id="UP001202328"/>
    </source>
</evidence>
<reference evidence="1" key="1">
    <citation type="submission" date="2022-04" db="EMBL/GenBank/DDBJ databases">
        <title>A functionally conserved STORR gene fusion in Papaver species that diverged 16.8 million years ago.</title>
        <authorList>
            <person name="Catania T."/>
        </authorList>
    </citation>
    <scope>NUCLEOTIDE SEQUENCE</scope>
    <source>
        <strain evidence="1">S-188037</strain>
    </source>
</reference>
<name>A0AAD4XU18_9MAGN</name>
<evidence type="ECO:0008006" key="3">
    <source>
        <dbReference type="Google" id="ProtNLM"/>
    </source>
</evidence>
<dbReference type="PANTHER" id="PTHR33491">
    <property type="entry name" value="OSJNBA0016N04.9 PROTEIN"/>
    <property type="match status" value="1"/>
</dbReference>
<dbReference type="Proteomes" id="UP001202328">
    <property type="component" value="Unassembled WGS sequence"/>
</dbReference>
<organism evidence="1 2">
    <name type="scientific">Papaver atlanticum</name>
    <dbReference type="NCBI Taxonomy" id="357466"/>
    <lineage>
        <taxon>Eukaryota</taxon>
        <taxon>Viridiplantae</taxon>
        <taxon>Streptophyta</taxon>
        <taxon>Embryophyta</taxon>
        <taxon>Tracheophyta</taxon>
        <taxon>Spermatophyta</taxon>
        <taxon>Magnoliopsida</taxon>
        <taxon>Ranunculales</taxon>
        <taxon>Papaveraceae</taxon>
        <taxon>Papaveroideae</taxon>
        <taxon>Papaver</taxon>
    </lineage>
</organism>
<gene>
    <name evidence="1" type="ORF">MKW98_021083</name>
</gene>
<sequence length="317" mass="35231">MVSAGPVRWERSNLGSESCHQNHHLKHSCGHGIEIHFLSKKAAFLSSKPFNLVTLRHSSLLRSSVWFPSNGSLRISAIEQLQRASAVQWHLLLVEEYIEIPKSWTAIASMTSEVVLFLQLCWLFFVSSSSSAAMLVQTKPGCQPKCGNVSIPYPFGIGEGCSLDSTIYGFGYNVMCNTSYDPPKPLYMYTSAFNLDTEIFDCGTRNKVIEGSCTGSGCCSTPIPKGVYAMYGNVTSNLNEVWPFNPCSYTFTAETDSFKFSALDLVDMHRKGREVLSVVIDWAIGERQIERMTLSNTPTQKSRQYGGHAMQRVAIFV</sequence>
<proteinExistence type="predicted"/>
<evidence type="ECO:0000313" key="1">
    <source>
        <dbReference type="EMBL" id="KAI3944625.1"/>
    </source>
</evidence>
<accession>A0AAD4XU18</accession>